<evidence type="ECO:0000313" key="2">
    <source>
        <dbReference type="Proteomes" id="UP000769528"/>
    </source>
</evidence>
<dbReference type="Proteomes" id="UP000769528">
    <property type="component" value="Unassembled WGS sequence"/>
</dbReference>
<gene>
    <name evidence="1" type="ORF">WICMUC_001759</name>
</gene>
<dbReference type="AlphaFoldDB" id="A0A9P8TF13"/>
<protein>
    <submittedName>
        <fullName evidence="1">Uncharacterized protein</fullName>
    </submittedName>
</protein>
<proteinExistence type="predicted"/>
<dbReference type="OrthoDB" id="10645350at2759"/>
<keyword evidence="2" id="KW-1185">Reference proteome</keyword>
<sequence length="104" mass="11519">MPIKENNPAEDVTDSKTIIIPESPKVNRVFSKLKLPPNEIDAYKNMTKYEMTIILASVFVDLFNSDSKEGSVLKLILVPSGGVKFFKYSSNKISHLIASSLSSL</sequence>
<reference evidence="1" key="2">
    <citation type="submission" date="2021-01" db="EMBL/GenBank/DDBJ databases">
        <authorList>
            <person name="Schikora-Tamarit M.A."/>
        </authorList>
    </citation>
    <scope>NUCLEOTIDE SEQUENCE</scope>
    <source>
        <strain evidence="1">CBS6341</strain>
    </source>
</reference>
<evidence type="ECO:0000313" key="1">
    <source>
        <dbReference type="EMBL" id="KAH3677178.1"/>
    </source>
</evidence>
<accession>A0A9P8TF13</accession>
<comment type="caution">
    <text evidence="1">The sequence shown here is derived from an EMBL/GenBank/DDBJ whole genome shotgun (WGS) entry which is preliminary data.</text>
</comment>
<organism evidence="1 2">
    <name type="scientific">Wickerhamomyces mucosus</name>
    <dbReference type="NCBI Taxonomy" id="1378264"/>
    <lineage>
        <taxon>Eukaryota</taxon>
        <taxon>Fungi</taxon>
        <taxon>Dikarya</taxon>
        <taxon>Ascomycota</taxon>
        <taxon>Saccharomycotina</taxon>
        <taxon>Saccharomycetes</taxon>
        <taxon>Phaffomycetales</taxon>
        <taxon>Wickerhamomycetaceae</taxon>
        <taxon>Wickerhamomyces</taxon>
    </lineage>
</organism>
<reference evidence="1" key="1">
    <citation type="journal article" date="2021" name="Open Biol.">
        <title>Shared evolutionary footprints suggest mitochondrial oxidative damage underlies multiple complex I losses in fungi.</title>
        <authorList>
            <person name="Schikora-Tamarit M.A."/>
            <person name="Marcet-Houben M."/>
            <person name="Nosek J."/>
            <person name="Gabaldon T."/>
        </authorList>
    </citation>
    <scope>NUCLEOTIDE SEQUENCE</scope>
    <source>
        <strain evidence="1">CBS6341</strain>
    </source>
</reference>
<name>A0A9P8TF13_9ASCO</name>
<dbReference type="EMBL" id="JAEUBF010000544">
    <property type="protein sequence ID" value="KAH3677178.1"/>
    <property type="molecule type" value="Genomic_DNA"/>
</dbReference>